<sequence length="162" mass="17589">METGQPTGAPMPSGTAPYSVPAYSSGSLVDILKQPATILRILEWFFAVISFSTIASYGKAATGTSEGGFMIFTGVVAWLLTMVFLAVYILRPPQLSGRVWAYFEVAVSAIWVVFWFSASIAVAAYGCSFDCANFNASITFGFFSFAAWAASTWFAYMELRNL</sequence>
<feature type="transmembrane region" description="Helical" evidence="5">
    <location>
        <begin position="137"/>
        <end position="156"/>
    </location>
</feature>
<organism evidence="7 8">
    <name type="scientific">Spizellomyces punctatus (strain DAOM BR117)</name>
    <dbReference type="NCBI Taxonomy" id="645134"/>
    <lineage>
        <taxon>Eukaryota</taxon>
        <taxon>Fungi</taxon>
        <taxon>Fungi incertae sedis</taxon>
        <taxon>Chytridiomycota</taxon>
        <taxon>Chytridiomycota incertae sedis</taxon>
        <taxon>Chytridiomycetes</taxon>
        <taxon>Spizellomycetales</taxon>
        <taxon>Spizellomycetaceae</taxon>
        <taxon>Spizellomyces</taxon>
    </lineage>
</organism>
<protein>
    <recommendedName>
        <fullName evidence="6">MARVEL domain-containing protein</fullName>
    </recommendedName>
</protein>
<keyword evidence="3 5" id="KW-1133">Transmembrane helix</keyword>
<dbReference type="PROSITE" id="PS51225">
    <property type="entry name" value="MARVEL"/>
    <property type="match status" value="1"/>
</dbReference>
<feature type="transmembrane region" description="Helical" evidence="5">
    <location>
        <begin position="102"/>
        <end position="125"/>
    </location>
</feature>
<keyword evidence="2 5" id="KW-0812">Transmembrane</keyword>
<proteinExistence type="predicted"/>
<reference evidence="7 8" key="1">
    <citation type="submission" date="2009-08" db="EMBL/GenBank/DDBJ databases">
        <title>The Genome Sequence of Spizellomyces punctatus strain DAOM BR117.</title>
        <authorList>
            <consortium name="The Broad Institute Genome Sequencing Platform"/>
            <person name="Russ C."/>
            <person name="Cuomo C."/>
            <person name="Shea T."/>
            <person name="Young S.K."/>
            <person name="Zeng Q."/>
            <person name="Koehrsen M."/>
            <person name="Haas B."/>
            <person name="Borodovsky M."/>
            <person name="Guigo R."/>
            <person name="Alvarado L."/>
            <person name="Berlin A."/>
            <person name="Bochicchio J."/>
            <person name="Borenstein D."/>
            <person name="Chapman S."/>
            <person name="Chen Z."/>
            <person name="Engels R."/>
            <person name="Freedman E."/>
            <person name="Gellesch M."/>
            <person name="Goldberg J."/>
            <person name="Griggs A."/>
            <person name="Gujja S."/>
            <person name="Heiman D."/>
            <person name="Hepburn T."/>
            <person name="Howarth C."/>
            <person name="Jen D."/>
            <person name="Larson L."/>
            <person name="Lewis B."/>
            <person name="Mehta T."/>
            <person name="Park D."/>
            <person name="Pearson M."/>
            <person name="Roberts A."/>
            <person name="Saif S."/>
            <person name="Shenoy N."/>
            <person name="Sisk P."/>
            <person name="Stolte C."/>
            <person name="Sykes S."/>
            <person name="Thomson T."/>
            <person name="Walk T."/>
            <person name="White J."/>
            <person name="Yandava C."/>
            <person name="Burger G."/>
            <person name="Gray M.W."/>
            <person name="Holland P.W.H."/>
            <person name="King N."/>
            <person name="Lang F.B.F."/>
            <person name="Roger A.J."/>
            <person name="Ruiz-Trillo I."/>
            <person name="Lander E."/>
            <person name="Nusbaum C."/>
        </authorList>
    </citation>
    <scope>NUCLEOTIDE SEQUENCE [LARGE SCALE GENOMIC DNA]</scope>
    <source>
        <strain evidence="7 8">DAOM BR117</strain>
    </source>
</reference>
<evidence type="ECO:0000256" key="2">
    <source>
        <dbReference type="ARBA" id="ARBA00022692"/>
    </source>
</evidence>
<feature type="transmembrane region" description="Helical" evidence="5">
    <location>
        <begin position="69"/>
        <end position="90"/>
    </location>
</feature>
<dbReference type="InterPro" id="IPR008253">
    <property type="entry name" value="Marvel"/>
</dbReference>
<gene>
    <name evidence="7" type="ORF">SPPG_07333</name>
</gene>
<accession>A0A0L0H8Z2</accession>
<feature type="transmembrane region" description="Helical" evidence="5">
    <location>
        <begin position="38"/>
        <end position="57"/>
    </location>
</feature>
<evidence type="ECO:0000256" key="3">
    <source>
        <dbReference type="ARBA" id="ARBA00022989"/>
    </source>
</evidence>
<evidence type="ECO:0000313" key="8">
    <source>
        <dbReference type="Proteomes" id="UP000053201"/>
    </source>
</evidence>
<feature type="domain" description="MARVEL" evidence="6">
    <location>
        <begin position="31"/>
        <end position="160"/>
    </location>
</feature>
<dbReference type="EMBL" id="KQ257464">
    <property type="protein sequence ID" value="KNC97409.1"/>
    <property type="molecule type" value="Genomic_DNA"/>
</dbReference>
<name>A0A0L0H8Z2_SPIPD</name>
<dbReference type="RefSeq" id="XP_016605449.1">
    <property type="nucleotide sequence ID" value="XM_016755495.1"/>
</dbReference>
<dbReference type="GO" id="GO:0016020">
    <property type="term" value="C:membrane"/>
    <property type="evidence" value="ECO:0007669"/>
    <property type="project" value="UniProtKB-SubCell"/>
</dbReference>
<dbReference type="GeneID" id="27690555"/>
<keyword evidence="8" id="KW-1185">Reference proteome</keyword>
<keyword evidence="4 5" id="KW-0472">Membrane</keyword>
<dbReference type="OrthoDB" id="2117453at2759"/>
<evidence type="ECO:0000256" key="5">
    <source>
        <dbReference type="SAM" id="Phobius"/>
    </source>
</evidence>
<dbReference type="Proteomes" id="UP000053201">
    <property type="component" value="Unassembled WGS sequence"/>
</dbReference>
<comment type="subcellular location">
    <subcellularLocation>
        <location evidence="1">Membrane</location>
        <topology evidence="1">Multi-pass membrane protein</topology>
    </subcellularLocation>
</comment>
<dbReference type="VEuPathDB" id="FungiDB:SPPG_07333"/>
<evidence type="ECO:0000259" key="6">
    <source>
        <dbReference type="PROSITE" id="PS51225"/>
    </source>
</evidence>
<evidence type="ECO:0000256" key="4">
    <source>
        <dbReference type="ARBA" id="ARBA00023136"/>
    </source>
</evidence>
<evidence type="ECO:0000256" key="1">
    <source>
        <dbReference type="ARBA" id="ARBA00004141"/>
    </source>
</evidence>
<evidence type="ECO:0000313" key="7">
    <source>
        <dbReference type="EMBL" id="KNC97409.1"/>
    </source>
</evidence>
<dbReference type="AlphaFoldDB" id="A0A0L0H8Z2"/>
<dbReference type="Pfam" id="PF01284">
    <property type="entry name" value="MARVEL"/>
    <property type="match status" value="1"/>
</dbReference>
<dbReference type="InParanoid" id="A0A0L0H8Z2"/>